<keyword evidence="3" id="KW-0732">Signal</keyword>
<evidence type="ECO:0000259" key="8">
    <source>
        <dbReference type="PROSITE" id="PS51781"/>
    </source>
</evidence>
<dbReference type="GO" id="GO:0016020">
    <property type="term" value="C:membrane"/>
    <property type="evidence" value="ECO:0007669"/>
    <property type="project" value="UniProtKB-SubCell"/>
</dbReference>
<evidence type="ECO:0000256" key="4">
    <source>
        <dbReference type="ARBA" id="ARBA00022989"/>
    </source>
</evidence>
<feature type="coiled-coil region" evidence="6">
    <location>
        <begin position="97"/>
        <end position="131"/>
    </location>
</feature>
<name>A0A3B1A7B5_9ZZZZ</name>
<dbReference type="InterPro" id="IPR016476">
    <property type="entry name" value="SH3_dom_pro"/>
</dbReference>
<evidence type="ECO:0000256" key="1">
    <source>
        <dbReference type="ARBA" id="ARBA00004167"/>
    </source>
</evidence>
<keyword evidence="4 7" id="KW-1133">Transmembrane helix</keyword>
<feature type="transmembrane region" description="Helical" evidence="7">
    <location>
        <begin position="195"/>
        <end position="213"/>
    </location>
</feature>
<dbReference type="SMART" id="SM00287">
    <property type="entry name" value="SH3b"/>
    <property type="match status" value="1"/>
</dbReference>
<dbReference type="EMBL" id="UOFR01000034">
    <property type="protein sequence ID" value="VAW95672.1"/>
    <property type="molecule type" value="Genomic_DNA"/>
</dbReference>
<sequence length="227" mass="25769">MKRYHYLVISLCLTSLTLLAPLQANAANKYVSDQLRITMRTGQGNQFQIIKALVSGMKLEVLEETDTGYTKVKTEDGQEGWVRSQYLADEPIAADKLARAQNRLAKTKERNKALKEELAALRKDKIKLDSEHSALMTKHTSASKELTHLSKVAARPKQLAKENIELHKKYEQISDELILVKQENQVLKDRSQRNWFITGAGVLIIGMLVGLIIPKFRFKSKDSWGSY</sequence>
<dbReference type="AlphaFoldDB" id="A0A3B1A7B5"/>
<protein>
    <recommendedName>
        <fullName evidence="8">SH3b domain-containing protein</fullName>
    </recommendedName>
</protein>
<keyword evidence="6" id="KW-0175">Coiled coil</keyword>
<proteinExistence type="predicted"/>
<organism evidence="9">
    <name type="scientific">hydrothermal vent metagenome</name>
    <dbReference type="NCBI Taxonomy" id="652676"/>
    <lineage>
        <taxon>unclassified sequences</taxon>
        <taxon>metagenomes</taxon>
        <taxon>ecological metagenomes</taxon>
    </lineage>
</organism>
<dbReference type="Gene3D" id="2.30.30.40">
    <property type="entry name" value="SH3 Domains"/>
    <property type="match status" value="1"/>
</dbReference>
<dbReference type="PROSITE" id="PS51781">
    <property type="entry name" value="SH3B"/>
    <property type="match status" value="1"/>
</dbReference>
<reference evidence="9" key="1">
    <citation type="submission" date="2018-06" db="EMBL/GenBank/DDBJ databases">
        <authorList>
            <person name="Zhirakovskaya E."/>
        </authorList>
    </citation>
    <scope>NUCLEOTIDE SEQUENCE</scope>
</reference>
<dbReference type="Pfam" id="PF08239">
    <property type="entry name" value="SH3_3"/>
    <property type="match status" value="1"/>
</dbReference>
<accession>A0A3B1A7B5</accession>
<gene>
    <name evidence="9" type="ORF">MNBD_GAMMA21-1514</name>
</gene>
<evidence type="ECO:0000256" key="5">
    <source>
        <dbReference type="ARBA" id="ARBA00023136"/>
    </source>
</evidence>
<keyword evidence="2 7" id="KW-0812">Transmembrane</keyword>
<dbReference type="NCBIfam" id="TIGR04211">
    <property type="entry name" value="SH3_and_anchor"/>
    <property type="match status" value="1"/>
</dbReference>
<feature type="domain" description="SH3b" evidence="8">
    <location>
        <begin position="26"/>
        <end position="91"/>
    </location>
</feature>
<comment type="subcellular location">
    <subcellularLocation>
        <location evidence="1">Membrane</location>
        <topology evidence="1">Single-pass membrane protein</topology>
    </subcellularLocation>
</comment>
<evidence type="ECO:0000256" key="6">
    <source>
        <dbReference type="SAM" id="Coils"/>
    </source>
</evidence>
<dbReference type="InterPro" id="IPR003646">
    <property type="entry name" value="SH3-like_bac-type"/>
</dbReference>
<evidence type="ECO:0000256" key="2">
    <source>
        <dbReference type="ARBA" id="ARBA00022692"/>
    </source>
</evidence>
<keyword evidence="5 7" id="KW-0472">Membrane</keyword>
<evidence type="ECO:0000313" key="9">
    <source>
        <dbReference type="EMBL" id="VAW95672.1"/>
    </source>
</evidence>
<evidence type="ECO:0000256" key="3">
    <source>
        <dbReference type="ARBA" id="ARBA00022729"/>
    </source>
</evidence>
<evidence type="ECO:0000256" key="7">
    <source>
        <dbReference type="SAM" id="Phobius"/>
    </source>
</evidence>
<dbReference type="PIRSF" id="PIRSF006158">
    <property type="entry name" value="UCP006158_SH3"/>
    <property type="match status" value="1"/>
</dbReference>